<keyword evidence="3" id="KW-1185">Reference proteome</keyword>
<protein>
    <recommendedName>
        <fullName evidence="1">SnoaL-like domain-containing protein</fullName>
    </recommendedName>
</protein>
<dbReference type="STRING" id="405948.SACE_4666"/>
<dbReference type="InterPro" id="IPR032710">
    <property type="entry name" value="NTF2-like_dom_sf"/>
</dbReference>
<gene>
    <name evidence="2" type="ordered locus">SACE_4666</name>
</gene>
<proteinExistence type="predicted"/>
<dbReference type="SUPFAM" id="SSF54427">
    <property type="entry name" value="NTF2-like"/>
    <property type="match status" value="1"/>
</dbReference>
<evidence type="ECO:0000259" key="1">
    <source>
        <dbReference type="Pfam" id="PF12680"/>
    </source>
</evidence>
<dbReference type="Gene3D" id="3.10.450.50">
    <property type="match status" value="1"/>
</dbReference>
<dbReference type="eggNOG" id="COG3631">
    <property type="taxonomic scope" value="Bacteria"/>
</dbReference>
<sequence>MHMETVDRFRTAVEGRDADALGPLFAPEPRFFSPVKFAPFEGRAMVLGVFRVLLRRVFDDFRYVGELHGTAETEAGAAADSHLLIFRAVVGGKRIHGIDLIQLDDDGLIAEFTVMVRPLSAVTAIGEAVHAGLVAEALLPSGT</sequence>
<reference evidence="2 3" key="1">
    <citation type="journal article" date="2007" name="Nat. Biotechnol.">
        <title>Complete genome sequence of the erythromycin-producing bacterium Saccharopolyspora erythraea NRRL23338.</title>
        <authorList>
            <person name="Oliynyk M."/>
            <person name="Samborskyy M."/>
            <person name="Lester J.B."/>
            <person name="Mironenko T."/>
            <person name="Scott N."/>
            <person name="Dickens S."/>
            <person name="Haydock S.F."/>
            <person name="Leadlay P.F."/>
        </authorList>
    </citation>
    <scope>NUCLEOTIDE SEQUENCE [LARGE SCALE GENOMIC DNA]</scope>
    <source>
        <strain evidence="3">ATCC 11635 / DSM 40517 / JCM 4748 / NBRC 13426 / NCIMB 8594 / NRRL 2338</strain>
    </source>
</reference>
<evidence type="ECO:0000313" key="2">
    <source>
        <dbReference type="EMBL" id="CAM03934.1"/>
    </source>
</evidence>
<dbReference type="InterPro" id="IPR037401">
    <property type="entry name" value="SnoaL-like"/>
</dbReference>
<dbReference type="AlphaFoldDB" id="A4FIQ9"/>
<feature type="domain" description="SnoaL-like" evidence="1">
    <location>
        <begin position="6"/>
        <end position="111"/>
    </location>
</feature>
<evidence type="ECO:0000313" key="3">
    <source>
        <dbReference type="Proteomes" id="UP000006728"/>
    </source>
</evidence>
<dbReference type="Proteomes" id="UP000006728">
    <property type="component" value="Chromosome"/>
</dbReference>
<dbReference type="Pfam" id="PF12680">
    <property type="entry name" value="SnoaL_2"/>
    <property type="match status" value="1"/>
</dbReference>
<accession>A4FIQ9</accession>
<organism evidence="2 3">
    <name type="scientific">Saccharopolyspora erythraea (strain ATCC 11635 / DSM 40517 / JCM 4748 / NBRC 13426 / NCIMB 8594 / NRRL 2338)</name>
    <dbReference type="NCBI Taxonomy" id="405948"/>
    <lineage>
        <taxon>Bacteria</taxon>
        <taxon>Bacillati</taxon>
        <taxon>Actinomycetota</taxon>
        <taxon>Actinomycetes</taxon>
        <taxon>Pseudonocardiales</taxon>
        <taxon>Pseudonocardiaceae</taxon>
        <taxon>Saccharopolyspora</taxon>
    </lineage>
</organism>
<dbReference type="HOGENOM" id="CLU_119884_1_0_11"/>
<dbReference type="EMBL" id="AM420293">
    <property type="protein sequence ID" value="CAM03934.1"/>
    <property type="molecule type" value="Genomic_DNA"/>
</dbReference>
<dbReference type="KEGG" id="sen:SACE_4666"/>
<name>A4FIQ9_SACEN</name>